<accession>A0A517LJ25</accession>
<reference evidence="1 2" key="1">
    <citation type="submission" date="2019-07" db="EMBL/GenBank/DDBJ databases">
        <title>Finished genome of Venturia effusa.</title>
        <authorList>
            <person name="Young C.A."/>
            <person name="Cox M.P."/>
            <person name="Ganley A.R.D."/>
            <person name="David W.J."/>
        </authorList>
    </citation>
    <scope>NUCLEOTIDE SEQUENCE [LARGE SCALE GENOMIC DNA]</scope>
    <source>
        <strain evidence="2">albino</strain>
    </source>
</reference>
<dbReference type="AlphaFoldDB" id="A0A517LJ25"/>
<gene>
    <name evidence="1" type="ORF">FKW77_007109</name>
</gene>
<evidence type="ECO:0000313" key="2">
    <source>
        <dbReference type="Proteomes" id="UP000316270"/>
    </source>
</evidence>
<evidence type="ECO:0000313" key="1">
    <source>
        <dbReference type="EMBL" id="QDS75652.1"/>
    </source>
</evidence>
<keyword evidence="2" id="KW-1185">Reference proteome</keyword>
<sequence>MEPPKYDISIRDEAKRLVAVLSQGKSIRSAFSIGQLLEFKNSIKMTRGFPEESGPPDIRDILARSEFWHFDDIGSEYGGRHEESVRLLRKLIMIYDSATDIDIHNHQQTLETEFESTPYTEFHRPRLLGKLIRFYNSAKAEIDIRNHQQTLKIEFESPPYTELHRLTPMKKLNGLLALEIEFVTIIDGYKTFHIFIDRTINDDILSLAELVTIFNVLNAAVPNRTAPQPFSVIGLSGNNLRRTNFQKGPAGSLISIEKVIPLEHADARTQRTLQATMFGRPKDATLT</sequence>
<dbReference type="Proteomes" id="UP000316270">
    <property type="component" value="Chromosome 13"/>
</dbReference>
<protein>
    <submittedName>
        <fullName evidence="1">Uncharacterized protein</fullName>
    </submittedName>
</protein>
<name>A0A517LJ25_9PEZI</name>
<organism evidence="1 2">
    <name type="scientific">Venturia effusa</name>
    <dbReference type="NCBI Taxonomy" id="50376"/>
    <lineage>
        <taxon>Eukaryota</taxon>
        <taxon>Fungi</taxon>
        <taxon>Dikarya</taxon>
        <taxon>Ascomycota</taxon>
        <taxon>Pezizomycotina</taxon>
        <taxon>Dothideomycetes</taxon>
        <taxon>Pleosporomycetidae</taxon>
        <taxon>Venturiales</taxon>
        <taxon>Venturiaceae</taxon>
        <taxon>Venturia</taxon>
    </lineage>
</organism>
<dbReference type="EMBL" id="CP042197">
    <property type="protein sequence ID" value="QDS75652.1"/>
    <property type="molecule type" value="Genomic_DNA"/>
</dbReference>
<proteinExistence type="predicted"/>